<sequence length="213" mass="24435">MSRWKLCFVLVLPMTFCINDKAILVKTTGKEPFLTPICSNKTEPNDTNTIITLIVCKISTERSRGKTCRLLYEYKRGFEHGCGTRFQLRTENQTVFLHLTSLTPEDSGNYTCECSHLDGTKILHLNISVEEDEDISNSTAKPYSFAVAGVTYFFFITGGILGYVYKKNLHGVQFTQKKKNIQKRVFLQEPRDNTFIQRENELYTAHHTSLELT</sequence>
<dbReference type="Pfam" id="PF07686">
    <property type="entry name" value="V-set"/>
    <property type="match status" value="1"/>
</dbReference>
<dbReference type="InterPro" id="IPR013106">
    <property type="entry name" value="Ig_V-set"/>
</dbReference>
<keyword evidence="1" id="KW-1133">Transmembrane helix</keyword>
<gene>
    <name evidence="4" type="ORF">EXN66_Car004160</name>
</gene>
<keyword evidence="1" id="KW-0472">Membrane</keyword>
<dbReference type="CDD" id="cd00096">
    <property type="entry name" value="Ig"/>
    <property type="match status" value="1"/>
</dbReference>
<dbReference type="SUPFAM" id="SSF48726">
    <property type="entry name" value="Immunoglobulin"/>
    <property type="match status" value="1"/>
</dbReference>
<dbReference type="InterPro" id="IPR007110">
    <property type="entry name" value="Ig-like_dom"/>
</dbReference>
<keyword evidence="5" id="KW-1185">Reference proteome</keyword>
<name>A0A6G1PEP6_CHAAH</name>
<protein>
    <recommendedName>
        <fullName evidence="3">Ig-like domain-containing protein</fullName>
    </recommendedName>
</protein>
<dbReference type="InterPro" id="IPR013783">
    <property type="entry name" value="Ig-like_fold"/>
</dbReference>
<feature type="transmembrane region" description="Helical" evidence="1">
    <location>
        <begin position="143"/>
        <end position="165"/>
    </location>
</feature>
<dbReference type="Gene3D" id="2.60.40.10">
    <property type="entry name" value="Immunoglobulins"/>
    <property type="match status" value="1"/>
</dbReference>
<evidence type="ECO:0000256" key="1">
    <source>
        <dbReference type="SAM" id="Phobius"/>
    </source>
</evidence>
<evidence type="ECO:0000313" key="4">
    <source>
        <dbReference type="EMBL" id="KAF3688488.1"/>
    </source>
</evidence>
<reference evidence="4 5" key="1">
    <citation type="submission" date="2019-02" db="EMBL/GenBank/DDBJ databases">
        <title>Opniocepnalus argus genome.</title>
        <authorList>
            <person name="Zhou C."/>
            <person name="Xiao S."/>
        </authorList>
    </citation>
    <scope>NUCLEOTIDE SEQUENCE [LARGE SCALE GENOMIC DNA]</scope>
    <source>
        <strain evidence="4">OARG1902GOOAL</strain>
        <tissue evidence="4">Muscle</tissue>
    </source>
</reference>
<dbReference type="PROSITE" id="PS50835">
    <property type="entry name" value="IG_LIKE"/>
    <property type="match status" value="1"/>
</dbReference>
<feature type="chain" id="PRO_5026166455" description="Ig-like domain-containing protein" evidence="2">
    <location>
        <begin position="23"/>
        <end position="213"/>
    </location>
</feature>
<keyword evidence="2" id="KW-0732">Signal</keyword>
<keyword evidence="1" id="KW-0812">Transmembrane</keyword>
<dbReference type="Proteomes" id="UP000503349">
    <property type="component" value="Chromosome 4"/>
</dbReference>
<dbReference type="EMBL" id="CM015715">
    <property type="protein sequence ID" value="KAF3688488.1"/>
    <property type="molecule type" value="Genomic_DNA"/>
</dbReference>
<feature type="domain" description="Ig-like" evidence="3">
    <location>
        <begin position="32"/>
        <end position="128"/>
    </location>
</feature>
<dbReference type="InterPro" id="IPR036179">
    <property type="entry name" value="Ig-like_dom_sf"/>
</dbReference>
<accession>A0A6G1PEP6</accession>
<proteinExistence type="predicted"/>
<dbReference type="AlphaFoldDB" id="A0A6G1PEP6"/>
<reference evidence="5" key="2">
    <citation type="submission" date="2019-02" db="EMBL/GenBank/DDBJ databases">
        <title>Opniocepnalus argus Var Kimnra genome.</title>
        <authorList>
            <person name="Zhou C."/>
            <person name="Xiao S."/>
        </authorList>
    </citation>
    <scope>NUCLEOTIDE SEQUENCE [LARGE SCALE GENOMIC DNA]</scope>
</reference>
<evidence type="ECO:0000313" key="5">
    <source>
        <dbReference type="Proteomes" id="UP000503349"/>
    </source>
</evidence>
<feature type="signal peptide" evidence="2">
    <location>
        <begin position="1"/>
        <end position="22"/>
    </location>
</feature>
<evidence type="ECO:0000259" key="3">
    <source>
        <dbReference type="PROSITE" id="PS50835"/>
    </source>
</evidence>
<organism evidence="4 5">
    <name type="scientific">Channa argus</name>
    <name type="common">Northern snakehead</name>
    <name type="synonym">Ophicephalus argus</name>
    <dbReference type="NCBI Taxonomy" id="215402"/>
    <lineage>
        <taxon>Eukaryota</taxon>
        <taxon>Metazoa</taxon>
        <taxon>Chordata</taxon>
        <taxon>Craniata</taxon>
        <taxon>Vertebrata</taxon>
        <taxon>Euteleostomi</taxon>
        <taxon>Actinopterygii</taxon>
        <taxon>Neopterygii</taxon>
        <taxon>Teleostei</taxon>
        <taxon>Neoteleostei</taxon>
        <taxon>Acanthomorphata</taxon>
        <taxon>Anabantaria</taxon>
        <taxon>Anabantiformes</taxon>
        <taxon>Channoidei</taxon>
        <taxon>Channidae</taxon>
        <taxon>Channa</taxon>
    </lineage>
</organism>
<evidence type="ECO:0000256" key="2">
    <source>
        <dbReference type="SAM" id="SignalP"/>
    </source>
</evidence>